<dbReference type="CDD" id="cd00739">
    <property type="entry name" value="DHPS"/>
    <property type="match status" value="1"/>
</dbReference>
<dbReference type="InterPro" id="IPR006390">
    <property type="entry name" value="DHP_synth_dom"/>
</dbReference>
<dbReference type="GO" id="GO:0046654">
    <property type="term" value="P:tetrahydrofolate biosynthetic process"/>
    <property type="evidence" value="ECO:0007669"/>
    <property type="project" value="UniProtKB-UniPathway"/>
</dbReference>
<comment type="similarity">
    <text evidence="9">Belongs to the DHPS family.</text>
</comment>
<dbReference type="PROSITE" id="PS50972">
    <property type="entry name" value="PTERIN_BINDING"/>
    <property type="match status" value="1"/>
</dbReference>
<evidence type="ECO:0000256" key="3">
    <source>
        <dbReference type="ARBA" id="ARBA00004763"/>
    </source>
</evidence>
<dbReference type="SUPFAM" id="SSF51717">
    <property type="entry name" value="Dihydropteroate synthetase-like"/>
    <property type="match status" value="1"/>
</dbReference>
<evidence type="ECO:0000256" key="9">
    <source>
        <dbReference type="RuleBase" id="RU361205"/>
    </source>
</evidence>
<evidence type="ECO:0000256" key="2">
    <source>
        <dbReference type="ARBA" id="ARBA00001946"/>
    </source>
</evidence>
<dbReference type="PROSITE" id="PS00792">
    <property type="entry name" value="DHPS_1"/>
    <property type="match status" value="1"/>
</dbReference>
<dbReference type="Proteomes" id="UP000192917">
    <property type="component" value="Unassembled WGS sequence"/>
</dbReference>
<evidence type="ECO:0000259" key="10">
    <source>
        <dbReference type="PROSITE" id="PS50972"/>
    </source>
</evidence>
<dbReference type="EMBL" id="FWZX01000011">
    <property type="protein sequence ID" value="SMF32622.1"/>
    <property type="molecule type" value="Genomic_DNA"/>
</dbReference>
<dbReference type="EC" id="2.5.1.15" evidence="4 9"/>
<evidence type="ECO:0000256" key="4">
    <source>
        <dbReference type="ARBA" id="ARBA00012458"/>
    </source>
</evidence>
<dbReference type="UniPathway" id="UPA00077">
    <property type="reaction ID" value="UER00156"/>
</dbReference>
<keyword evidence="5 9" id="KW-0808">Transferase</keyword>
<name>A0A1Y6C221_9PROT</name>
<dbReference type="GO" id="GO:0046872">
    <property type="term" value="F:metal ion binding"/>
    <property type="evidence" value="ECO:0007669"/>
    <property type="project" value="UniProtKB-KW"/>
</dbReference>
<evidence type="ECO:0000256" key="7">
    <source>
        <dbReference type="ARBA" id="ARBA00022842"/>
    </source>
</evidence>
<dbReference type="AlphaFoldDB" id="A0A1Y6C221"/>
<evidence type="ECO:0000256" key="1">
    <source>
        <dbReference type="ARBA" id="ARBA00000012"/>
    </source>
</evidence>
<dbReference type="PANTHER" id="PTHR20941:SF1">
    <property type="entry name" value="FOLIC ACID SYNTHESIS PROTEIN FOL1"/>
    <property type="match status" value="1"/>
</dbReference>
<keyword evidence="6 9" id="KW-0479">Metal-binding</keyword>
<comment type="cofactor">
    <cofactor evidence="2 9">
        <name>Mg(2+)</name>
        <dbReference type="ChEBI" id="CHEBI:18420"/>
    </cofactor>
</comment>
<evidence type="ECO:0000313" key="12">
    <source>
        <dbReference type="Proteomes" id="UP000192917"/>
    </source>
</evidence>
<proteinExistence type="inferred from homology"/>
<reference evidence="11 12" key="1">
    <citation type="submission" date="2017-04" db="EMBL/GenBank/DDBJ databases">
        <authorList>
            <person name="Afonso C.L."/>
            <person name="Miller P.J."/>
            <person name="Scott M.A."/>
            <person name="Spackman E."/>
            <person name="Goraichik I."/>
            <person name="Dimitrov K.M."/>
            <person name="Suarez D.L."/>
            <person name="Swayne D.E."/>
        </authorList>
    </citation>
    <scope>NUCLEOTIDE SEQUENCE [LARGE SCALE GENOMIC DNA]</scope>
    <source>
        <strain evidence="11 12">USBA 355</strain>
    </source>
</reference>
<feature type="domain" description="Pterin-binding" evidence="10">
    <location>
        <begin position="79"/>
        <end position="332"/>
    </location>
</feature>
<dbReference type="GO" id="GO:0046656">
    <property type="term" value="P:folic acid biosynthetic process"/>
    <property type="evidence" value="ECO:0007669"/>
    <property type="project" value="UniProtKB-KW"/>
</dbReference>
<dbReference type="InterPro" id="IPR011005">
    <property type="entry name" value="Dihydropteroate_synth-like_sf"/>
</dbReference>
<dbReference type="PANTHER" id="PTHR20941">
    <property type="entry name" value="FOLATE SYNTHESIS PROTEINS"/>
    <property type="match status" value="1"/>
</dbReference>
<comment type="catalytic activity">
    <reaction evidence="1">
        <text>(7,8-dihydropterin-6-yl)methyl diphosphate + 4-aminobenzoate = 7,8-dihydropteroate + diphosphate</text>
        <dbReference type="Rhea" id="RHEA:19949"/>
        <dbReference type="ChEBI" id="CHEBI:17836"/>
        <dbReference type="ChEBI" id="CHEBI:17839"/>
        <dbReference type="ChEBI" id="CHEBI:33019"/>
        <dbReference type="ChEBI" id="CHEBI:72950"/>
        <dbReference type="EC" id="2.5.1.15"/>
    </reaction>
</comment>
<dbReference type="InterPro" id="IPR000489">
    <property type="entry name" value="Pterin-binding_dom"/>
</dbReference>
<evidence type="ECO:0000256" key="8">
    <source>
        <dbReference type="ARBA" id="ARBA00022909"/>
    </source>
</evidence>
<dbReference type="RefSeq" id="WP_085123431.1">
    <property type="nucleotide sequence ID" value="NZ_FWZX01000011.1"/>
</dbReference>
<dbReference type="GO" id="GO:0004156">
    <property type="term" value="F:dihydropteroate synthase activity"/>
    <property type="evidence" value="ECO:0007669"/>
    <property type="project" value="UniProtKB-EC"/>
</dbReference>
<evidence type="ECO:0000256" key="6">
    <source>
        <dbReference type="ARBA" id="ARBA00022723"/>
    </source>
</evidence>
<dbReference type="Gene3D" id="3.20.20.20">
    <property type="entry name" value="Dihydropteroate synthase-like"/>
    <property type="match status" value="1"/>
</dbReference>
<evidence type="ECO:0000313" key="11">
    <source>
        <dbReference type="EMBL" id="SMF32622.1"/>
    </source>
</evidence>
<protein>
    <recommendedName>
        <fullName evidence="4 9">Dihydropteroate synthase</fullName>
        <shortName evidence="9">DHPS</shortName>
        <ecNumber evidence="4 9">2.5.1.15</ecNumber>
    </recommendedName>
    <alternativeName>
        <fullName evidence="9">Dihydropteroate pyrophosphorylase</fullName>
    </alternativeName>
</protein>
<comment type="pathway">
    <text evidence="3 9">Cofactor biosynthesis; tetrahydrofolate biosynthesis; 7,8-dihydrofolate from 2-amino-4-hydroxy-6-hydroxymethyl-7,8-dihydropteridine diphosphate and 4-aminobenzoate: step 1/2.</text>
</comment>
<keyword evidence="12" id="KW-1185">Reference proteome</keyword>
<gene>
    <name evidence="11" type="ORF">SAMN05428998_11152</name>
</gene>
<comment type="function">
    <text evidence="9">Catalyzes the condensation of para-aminobenzoate (pABA) with 6-hydroxymethyl-7,8-dihydropterin diphosphate (DHPt-PP) to form 7,8-dihydropteroate (H2Pte), the immediate precursor of folate derivatives.</text>
</comment>
<organism evidence="11 12">
    <name type="scientific">Tistlia consotensis USBA 355</name>
    <dbReference type="NCBI Taxonomy" id="560819"/>
    <lineage>
        <taxon>Bacteria</taxon>
        <taxon>Pseudomonadati</taxon>
        <taxon>Pseudomonadota</taxon>
        <taxon>Alphaproteobacteria</taxon>
        <taxon>Rhodospirillales</taxon>
        <taxon>Rhodovibrionaceae</taxon>
        <taxon>Tistlia</taxon>
    </lineage>
</organism>
<dbReference type="Pfam" id="PF00809">
    <property type="entry name" value="Pterin_bind"/>
    <property type="match status" value="1"/>
</dbReference>
<evidence type="ECO:0000256" key="5">
    <source>
        <dbReference type="ARBA" id="ARBA00022679"/>
    </source>
</evidence>
<keyword evidence="8 9" id="KW-0289">Folate biosynthesis</keyword>
<accession>A0A1Y6C221</accession>
<keyword evidence="7 9" id="KW-0460">Magnesium</keyword>
<dbReference type="NCBIfam" id="TIGR01496">
    <property type="entry name" value="DHPS"/>
    <property type="match status" value="1"/>
</dbReference>
<dbReference type="GO" id="GO:0005829">
    <property type="term" value="C:cytosol"/>
    <property type="evidence" value="ECO:0007669"/>
    <property type="project" value="TreeGrafter"/>
</dbReference>
<dbReference type="InterPro" id="IPR045031">
    <property type="entry name" value="DHP_synth-like"/>
</dbReference>
<sequence length="343" mass="35561">MTARFYLEPLEPTPRRLPGGRALAGQALHFARVELGRWDGGSPERQPCALAELPEAAQPQLEPLSAPRPPFAGVAMDRPSVMGIVNVTPDSFSDGGDRFDPEVAIGSGLAMWRAGAAFVDVGGESTRPGAKPVTVAEEIARIRPVVAALAEAGVRVSIDTRHAAVMAAAAEAGAAVINDVTALTHDPEALAVAAGSGLPVILMHMLGTPATMQQDPRYADVAFEVFDHLAARLEACTAAGIPRERLCVDPGIGFGKTVAHNCTLIARLSLFHGLGCPVLLGASRKAFIGRLSAGEPPKGRLPGSLAVALAGAARGAQILRVHDVPETLQALALQRALDEAAAH</sequence>
<dbReference type="STRING" id="560819.SAMN05428998_11152"/>